<organism evidence="2 3">
    <name type="scientific">Dethiosulfatarculus sandiegensis</name>
    <dbReference type="NCBI Taxonomy" id="1429043"/>
    <lineage>
        <taxon>Bacteria</taxon>
        <taxon>Pseudomonadati</taxon>
        <taxon>Thermodesulfobacteriota</taxon>
        <taxon>Desulfarculia</taxon>
        <taxon>Desulfarculales</taxon>
        <taxon>Desulfarculaceae</taxon>
        <taxon>Dethiosulfatarculus</taxon>
    </lineage>
</organism>
<dbReference type="InParanoid" id="A0A0D2GA36"/>
<dbReference type="InterPro" id="IPR021471">
    <property type="entry name" value="DUF3124"/>
</dbReference>
<dbReference type="EMBL" id="AZAC01000045">
    <property type="protein sequence ID" value="KIX11737.1"/>
    <property type="molecule type" value="Genomic_DNA"/>
</dbReference>
<reference evidence="2 3" key="1">
    <citation type="submission" date="2013-11" db="EMBL/GenBank/DDBJ databases">
        <title>Metagenomic analysis of a methanogenic consortium involved in long chain n-alkane degradation.</title>
        <authorList>
            <person name="Davidova I.A."/>
            <person name="Callaghan A.V."/>
            <person name="Wawrik B."/>
            <person name="Pruitt S."/>
            <person name="Marks C."/>
            <person name="Duncan K.E."/>
            <person name="Suflita J.M."/>
        </authorList>
    </citation>
    <scope>NUCLEOTIDE SEQUENCE [LARGE SCALE GENOMIC DNA]</scope>
    <source>
        <strain evidence="2 3">SPR</strain>
    </source>
</reference>
<keyword evidence="3" id="KW-1185">Reference proteome</keyword>
<keyword evidence="1" id="KW-0732">Signal</keyword>
<dbReference type="Proteomes" id="UP000032233">
    <property type="component" value="Unassembled WGS sequence"/>
</dbReference>
<dbReference type="STRING" id="1429043.X474_22955"/>
<comment type="caution">
    <text evidence="2">The sequence shown here is derived from an EMBL/GenBank/DDBJ whole genome shotgun (WGS) entry which is preliminary data.</text>
</comment>
<accession>A0A0D2GA36</accession>
<protein>
    <submittedName>
        <fullName evidence="2">Uncharacterized protein</fullName>
    </submittedName>
</protein>
<sequence length="160" mass="17579">MHIGGDLSDALKKGLLIAFFLSLFAAPAQAGENYSHHTVYAAVYRSIQHNHKGGKFGLVNTLCVRNTDQKKDLIINAVDLYGPKGEKIKSFLAKPLKLKPLACQSFVAVPADKKEKKIAASFLVHYKIFKKANRPLIHCVTIGATMNQGISFISEGRELN</sequence>
<dbReference type="Pfam" id="PF11322">
    <property type="entry name" value="DUF3124"/>
    <property type="match status" value="1"/>
</dbReference>
<feature type="chain" id="PRO_5002242474" evidence="1">
    <location>
        <begin position="31"/>
        <end position="160"/>
    </location>
</feature>
<feature type="signal peptide" evidence="1">
    <location>
        <begin position="1"/>
        <end position="30"/>
    </location>
</feature>
<proteinExistence type="predicted"/>
<evidence type="ECO:0000313" key="3">
    <source>
        <dbReference type="Proteomes" id="UP000032233"/>
    </source>
</evidence>
<name>A0A0D2GA36_9BACT</name>
<dbReference type="AlphaFoldDB" id="A0A0D2GA36"/>
<evidence type="ECO:0000313" key="2">
    <source>
        <dbReference type="EMBL" id="KIX11737.1"/>
    </source>
</evidence>
<gene>
    <name evidence="2" type="ORF">X474_22955</name>
</gene>
<evidence type="ECO:0000256" key="1">
    <source>
        <dbReference type="SAM" id="SignalP"/>
    </source>
</evidence>